<proteinExistence type="predicted"/>
<dbReference type="Proteomes" id="UP001165064">
    <property type="component" value="Unassembled WGS sequence"/>
</dbReference>
<evidence type="ECO:0000313" key="2">
    <source>
        <dbReference type="Proteomes" id="UP001165064"/>
    </source>
</evidence>
<reference evidence="1" key="1">
    <citation type="submission" date="2023-04" db="EMBL/GenBank/DDBJ databases">
        <title>Ambrosiozyma monospora NBRC 10751.</title>
        <authorList>
            <person name="Ichikawa N."/>
            <person name="Sato H."/>
            <person name="Tonouchi N."/>
        </authorList>
    </citation>
    <scope>NUCLEOTIDE SEQUENCE</scope>
    <source>
        <strain evidence="1">NBRC 10751</strain>
    </source>
</reference>
<comment type="caution">
    <text evidence="1">The sequence shown here is derived from an EMBL/GenBank/DDBJ whole genome shotgun (WGS) entry which is preliminary data.</text>
</comment>
<gene>
    <name evidence="1" type="ORF">Amon02_000663400</name>
</gene>
<protein>
    <submittedName>
        <fullName evidence="1">Unnamed protein product</fullName>
    </submittedName>
</protein>
<name>A0ACB5T9D8_AMBMO</name>
<evidence type="ECO:0000313" key="1">
    <source>
        <dbReference type="EMBL" id="GME84141.1"/>
    </source>
</evidence>
<organism evidence="1 2">
    <name type="scientific">Ambrosiozyma monospora</name>
    <name type="common">Yeast</name>
    <name type="synonym">Endomycopsis monosporus</name>
    <dbReference type="NCBI Taxonomy" id="43982"/>
    <lineage>
        <taxon>Eukaryota</taxon>
        <taxon>Fungi</taxon>
        <taxon>Dikarya</taxon>
        <taxon>Ascomycota</taxon>
        <taxon>Saccharomycotina</taxon>
        <taxon>Pichiomycetes</taxon>
        <taxon>Pichiales</taxon>
        <taxon>Pichiaceae</taxon>
        <taxon>Ambrosiozyma</taxon>
    </lineage>
</organism>
<dbReference type="EMBL" id="BSXS01005289">
    <property type="protein sequence ID" value="GME84141.1"/>
    <property type="molecule type" value="Genomic_DNA"/>
</dbReference>
<sequence length="686" mass="77707">MPSAGFQSIQGAFLPAVKGNLFEAINLGMSLVSDDFSDPDLRHTTNHFIIISPGSGLFDVDYSLLVQTSKVLSIMDATIDLICLSQPPLHVVPLLRYTDGKNKVKHCIPSWMDISFWNDYSQSIQQWLPRCKIYELQMMGIMENELSSISVDRQNFKNNRSVMDAVDNFENDIFAKPESTAVKPALVQMQRRYSPYSRPKQKKPSPSQVPIFMRRKGEYYDDERKPSPIQGHETESITTNLPFFTEQKGTPITPTIRGETKIVTSKSTVTALSQIREVMDKNTASKSGGALKYVKRMISTPMLRAASPSIKPTVSKDSKASETDADTTVMSDVDLEISTMVLDKKHNIQKGDYEDVLQSKDSKSTLISGGVPVSTVSTELDSTPLIPVVSQNRRKPMNKAKKFTKSSILNLYWTNVENPSNAETSELIGMVSYGRWEFVFPKNVRRDTVKWKSLTTPASLPLTTRIFPSDVDFMKNFTFRSYDIQLTGSDVNAKSTVKTLMRNMIAMRLSLGFQICVGENVAKVDSQSIGVPTLFTKFIDETSPLGSGLYMSLGHEIHKLLLDSYNDKVNVKVYTRNTKADEDVLPVAENKDYVEYIRTRYAVEYNPVTVKGSLSEARNRYNWNRLDQMMAGYDEDDNDKKMHRLKFVILPTEVHDNAYRIRSEKLSEEEIRLEGIRSLLFEYCFE</sequence>
<keyword evidence="2" id="KW-1185">Reference proteome</keyword>
<accession>A0ACB5T9D8</accession>